<dbReference type="PANTHER" id="PTHR42953">
    <property type="entry name" value="HIGH-AFFINITY ZINC UPTAKE SYSTEM PROTEIN ZNUA-RELATED"/>
    <property type="match status" value="1"/>
</dbReference>
<keyword evidence="3" id="KW-1185">Reference proteome</keyword>
<dbReference type="SUPFAM" id="SSF53807">
    <property type="entry name" value="Helical backbone' metal receptor"/>
    <property type="match status" value="1"/>
</dbReference>
<organism evidence="2 3">
    <name type="scientific">Pseudodesulfovibrio profundus</name>
    <dbReference type="NCBI Taxonomy" id="57320"/>
    <lineage>
        <taxon>Bacteria</taxon>
        <taxon>Pseudomonadati</taxon>
        <taxon>Thermodesulfobacteriota</taxon>
        <taxon>Desulfovibrionia</taxon>
        <taxon>Desulfovibrionales</taxon>
        <taxon>Desulfovibrionaceae</taxon>
    </lineage>
</organism>
<dbReference type="RefSeq" id="WP_097012882.1">
    <property type="nucleotide sequence ID" value="NZ_LT907975.1"/>
</dbReference>
<reference evidence="3" key="1">
    <citation type="submission" date="2017-09" db="EMBL/GenBank/DDBJ databases">
        <authorList>
            <person name="Regsiter A."/>
            <person name="William W."/>
        </authorList>
    </citation>
    <scope>NUCLEOTIDE SEQUENCE [LARGE SCALE GENOMIC DNA]</scope>
    <source>
        <strain evidence="3">500-1</strain>
    </source>
</reference>
<dbReference type="Proteomes" id="UP000219215">
    <property type="component" value="Chromosome DPRO"/>
</dbReference>
<dbReference type="AlphaFoldDB" id="A0A2C8FCD4"/>
<dbReference type="GO" id="GO:0046872">
    <property type="term" value="F:metal ion binding"/>
    <property type="evidence" value="ECO:0007669"/>
    <property type="project" value="InterPro"/>
</dbReference>
<name>A0A2C8FCD4_9BACT</name>
<keyword evidence="1" id="KW-0732">Signal</keyword>
<dbReference type="Gene3D" id="3.40.50.1980">
    <property type="entry name" value="Nitrogenase molybdenum iron protein domain"/>
    <property type="match status" value="2"/>
</dbReference>
<feature type="chain" id="PRO_5012971256" evidence="1">
    <location>
        <begin position="22"/>
        <end position="300"/>
    </location>
</feature>
<dbReference type="InterPro" id="IPR050492">
    <property type="entry name" value="Bact_metal-bind_prot9"/>
</dbReference>
<dbReference type="PANTHER" id="PTHR42953:SF4">
    <property type="entry name" value="METAL ABC TRANSPORTER SUBSTRATE-BINDING PROTEIN"/>
    <property type="match status" value="1"/>
</dbReference>
<dbReference type="InterPro" id="IPR006127">
    <property type="entry name" value="ZnuA-like"/>
</dbReference>
<evidence type="ECO:0000256" key="1">
    <source>
        <dbReference type="SAM" id="SignalP"/>
    </source>
</evidence>
<gene>
    <name evidence="2" type="ORF">DPRO_3199</name>
</gene>
<feature type="signal peptide" evidence="1">
    <location>
        <begin position="1"/>
        <end position="21"/>
    </location>
</feature>
<dbReference type="Pfam" id="PF01297">
    <property type="entry name" value="ZnuA"/>
    <property type="match status" value="1"/>
</dbReference>
<accession>A0A2C8FCD4</accession>
<proteinExistence type="predicted"/>
<dbReference type="GO" id="GO:0030001">
    <property type="term" value="P:metal ion transport"/>
    <property type="evidence" value="ECO:0007669"/>
    <property type="project" value="InterPro"/>
</dbReference>
<dbReference type="OrthoDB" id="6104586at2"/>
<dbReference type="KEGG" id="pprf:DPRO_3199"/>
<protein>
    <submittedName>
        <fullName evidence="2">Putative Periplasmic solute binding protein</fullName>
    </submittedName>
</protein>
<evidence type="ECO:0000313" key="3">
    <source>
        <dbReference type="Proteomes" id="UP000219215"/>
    </source>
</evidence>
<dbReference type="EMBL" id="LT907975">
    <property type="protein sequence ID" value="SOB60111.1"/>
    <property type="molecule type" value="Genomic_DNA"/>
</dbReference>
<evidence type="ECO:0000313" key="2">
    <source>
        <dbReference type="EMBL" id="SOB60111.1"/>
    </source>
</evidence>
<sequence length="300" mass="33041">MMRSVSLSIILLLVFASNAIAKDKSITVLTSLEVTTALAEALTRGTSIRVINVIPDGYSMRGQDAYLKKHQASFFEKAREADAVLTVGAAWPADPLYKWARRGNIRIVNIDVSKPLDEYGAGVPLLEVAGKYSPYVWRSPANLTRMASIASDDLCRLTPGDATRIKANLQEVQSVLFRLRSKYEAASLDLAAVELAAFTTGYTYLINEFGLEVMEYFLRSESAWSDSDMERMIAQIKGAGVKAVVCPWEPDAKGRHVIERGGAVPVVLQAFKRAEEENPVDALIGWYEGNLSRLINALHN</sequence>